<proteinExistence type="predicted"/>
<keyword evidence="4" id="KW-1185">Reference proteome</keyword>
<keyword evidence="1" id="KW-0472">Membrane</keyword>
<evidence type="ECO:0000256" key="1">
    <source>
        <dbReference type="SAM" id="Phobius"/>
    </source>
</evidence>
<dbReference type="PANTHER" id="PTHR30336">
    <property type="entry name" value="INNER MEMBRANE PROTEIN, PROBABLE PERMEASE"/>
    <property type="match status" value="1"/>
</dbReference>
<gene>
    <name evidence="3" type="ORF">H9661_09055</name>
</gene>
<organism evidence="3 4">
    <name type="scientific">Clostridium cibarium</name>
    <dbReference type="NCBI Taxonomy" id="2762247"/>
    <lineage>
        <taxon>Bacteria</taxon>
        <taxon>Bacillati</taxon>
        <taxon>Bacillota</taxon>
        <taxon>Clostridia</taxon>
        <taxon>Eubacteriales</taxon>
        <taxon>Clostridiaceae</taxon>
        <taxon>Clostridium</taxon>
    </lineage>
</organism>
<keyword evidence="1" id="KW-0812">Transmembrane</keyword>
<dbReference type="InterPro" id="IPR051599">
    <property type="entry name" value="Cell_Envelope_Assoc"/>
</dbReference>
<evidence type="ECO:0000313" key="3">
    <source>
        <dbReference type="EMBL" id="MBD7911502.1"/>
    </source>
</evidence>
<dbReference type="CDD" id="cd06259">
    <property type="entry name" value="YdcF-like"/>
    <property type="match status" value="1"/>
</dbReference>
<feature type="domain" description="DUF218" evidence="2">
    <location>
        <begin position="54"/>
        <end position="172"/>
    </location>
</feature>
<keyword evidence="1" id="KW-1133">Transmembrane helix</keyword>
<evidence type="ECO:0000259" key="2">
    <source>
        <dbReference type="Pfam" id="PF02698"/>
    </source>
</evidence>
<dbReference type="Pfam" id="PF02698">
    <property type="entry name" value="DUF218"/>
    <property type="match status" value="1"/>
</dbReference>
<dbReference type="RefSeq" id="WP_191768379.1">
    <property type="nucleotide sequence ID" value="NZ_JACSRA010000011.1"/>
</dbReference>
<accession>A0ABR8PTK7</accession>
<reference evidence="3 4" key="1">
    <citation type="submission" date="2020-08" db="EMBL/GenBank/DDBJ databases">
        <title>A Genomic Blueprint of the Chicken Gut Microbiome.</title>
        <authorList>
            <person name="Gilroy R."/>
            <person name="Ravi A."/>
            <person name="Getino M."/>
            <person name="Pursley I."/>
            <person name="Horton D.L."/>
            <person name="Alikhan N.-F."/>
            <person name="Baker D."/>
            <person name="Gharbi K."/>
            <person name="Hall N."/>
            <person name="Watson M."/>
            <person name="Adriaenssens E.M."/>
            <person name="Foster-Nyarko E."/>
            <person name="Jarju S."/>
            <person name="Secka A."/>
            <person name="Antonio M."/>
            <person name="Oren A."/>
            <person name="Chaudhuri R."/>
            <person name="La Ragione R.M."/>
            <person name="Hildebrand F."/>
            <person name="Pallen M.J."/>
        </authorList>
    </citation>
    <scope>NUCLEOTIDE SEQUENCE [LARGE SCALE GENOMIC DNA]</scope>
    <source>
        <strain evidence="3 4">Sa3CVN1</strain>
    </source>
</reference>
<name>A0ABR8PTK7_9CLOT</name>
<comment type="caution">
    <text evidence="3">The sequence shown here is derived from an EMBL/GenBank/DDBJ whole genome shotgun (WGS) entry which is preliminary data.</text>
</comment>
<evidence type="ECO:0000313" key="4">
    <source>
        <dbReference type="Proteomes" id="UP000627781"/>
    </source>
</evidence>
<sequence length="231" mass="25952">MKKRKFIRVLKKVIIALLVLTSVAVIAGIFIVSKVQKDGAARIVSLEDIPKDVDAIIVLGAGVKADGSPCDMLVDRLKTSIEVYKESNNSKLLLSGDHSRQNYNEVGTMKKFVQDNIKINDSKIFLDHAGFSTYESMYRAKEIFKVKKAIIVTNEYHLPRALYIAKSLGIDAYGVKSDIRNYKGIEVYRQREKLAQLKDFFYALIKPEPTFLGEEIPVSTSDGRVTEDKTS</sequence>
<protein>
    <submittedName>
        <fullName evidence="3">YdcF family protein</fullName>
    </submittedName>
</protein>
<dbReference type="Proteomes" id="UP000627781">
    <property type="component" value="Unassembled WGS sequence"/>
</dbReference>
<feature type="transmembrane region" description="Helical" evidence="1">
    <location>
        <begin position="12"/>
        <end position="32"/>
    </location>
</feature>
<dbReference type="EMBL" id="JACSRA010000011">
    <property type="protein sequence ID" value="MBD7911502.1"/>
    <property type="molecule type" value="Genomic_DNA"/>
</dbReference>
<dbReference type="InterPro" id="IPR003848">
    <property type="entry name" value="DUF218"/>
</dbReference>
<dbReference type="PANTHER" id="PTHR30336:SF6">
    <property type="entry name" value="INTEGRAL MEMBRANE PROTEIN"/>
    <property type="match status" value="1"/>
</dbReference>